<sequence>MQLKHVVITSVTRDDLPDGGTAQFTETVHLLRRCLPKATIELLTPDFGGSQKALQTILDSSPDVFNHNVETVPRLYPLVRPGADYQRSLRLLRWMHENSNVVTKSGLMVGMGES</sequence>
<dbReference type="InterPro" id="IPR058240">
    <property type="entry name" value="rSAM_sf"/>
</dbReference>
<dbReference type="InterPro" id="IPR003698">
    <property type="entry name" value="Lipoyl_synth"/>
</dbReference>
<comment type="caution">
    <text evidence="8">The sequence shown here is derived from an EMBL/GenBank/DDBJ whole genome shotgun (WGS) entry which is preliminary data.</text>
</comment>
<keyword evidence="5" id="KW-0408">Iron</keyword>
<keyword evidence="3" id="KW-0949">S-adenosyl-L-methionine</keyword>
<dbReference type="InterPro" id="IPR007197">
    <property type="entry name" value="rSAM"/>
</dbReference>
<accession>X0VCJ0</accession>
<organism evidence="8">
    <name type="scientific">marine sediment metagenome</name>
    <dbReference type="NCBI Taxonomy" id="412755"/>
    <lineage>
        <taxon>unclassified sequences</taxon>
        <taxon>metagenomes</taxon>
        <taxon>ecological metagenomes</taxon>
    </lineage>
</organism>
<evidence type="ECO:0000313" key="8">
    <source>
        <dbReference type="EMBL" id="GAG08957.1"/>
    </source>
</evidence>
<dbReference type="Pfam" id="PF04055">
    <property type="entry name" value="Radical_SAM"/>
    <property type="match status" value="1"/>
</dbReference>
<dbReference type="PANTHER" id="PTHR10949:SF0">
    <property type="entry name" value="LIPOYL SYNTHASE, MITOCHONDRIAL"/>
    <property type="match status" value="1"/>
</dbReference>
<evidence type="ECO:0000256" key="5">
    <source>
        <dbReference type="ARBA" id="ARBA00023004"/>
    </source>
</evidence>
<name>X0VCJ0_9ZZZZ</name>
<evidence type="ECO:0000256" key="3">
    <source>
        <dbReference type="ARBA" id="ARBA00022691"/>
    </source>
</evidence>
<dbReference type="GO" id="GO:0046872">
    <property type="term" value="F:metal ion binding"/>
    <property type="evidence" value="ECO:0007669"/>
    <property type="project" value="UniProtKB-KW"/>
</dbReference>
<gene>
    <name evidence="8" type="ORF">S01H1_42714</name>
</gene>
<dbReference type="SUPFAM" id="SSF102114">
    <property type="entry name" value="Radical SAM enzymes"/>
    <property type="match status" value="1"/>
</dbReference>
<feature type="domain" description="Radical SAM core" evidence="7">
    <location>
        <begin position="1"/>
        <end position="114"/>
    </location>
</feature>
<dbReference type="Gene3D" id="3.20.20.70">
    <property type="entry name" value="Aldolase class I"/>
    <property type="match status" value="1"/>
</dbReference>
<keyword evidence="6" id="KW-0411">Iron-sulfur</keyword>
<comment type="cofactor">
    <cofactor evidence="1">
        <name>[4Fe-4S] cluster</name>
        <dbReference type="ChEBI" id="CHEBI:49883"/>
    </cofactor>
</comment>
<keyword evidence="2" id="KW-0004">4Fe-4S</keyword>
<dbReference type="PROSITE" id="PS51918">
    <property type="entry name" value="RADICAL_SAM"/>
    <property type="match status" value="1"/>
</dbReference>
<proteinExistence type="predicted"/>
<dbReference type="GO" id="GO:0016992">
    <property type="term" value="F:lipoate synthase activity"/>
    <property type="evidence" value="ECO:0007669"/>
    <property type="project" value="InterPro"/>
</dbReference>
<protein>
    <recommendedName>
        <fullName evidence="7">Radical SAM core domain-containing protein</fullName>
    </recommendedName>
</protein>
<dbReference type="InterPro" id="IPR013785">
    <property type="entry name" value="Aldolase_TIM"/>
</dbReference>
<keyword evidence="4" id="KW-0479">Metal-binding</keyword>
<dbReference type="AlphaFoldDB" id="X0VCJ0"/>
<evidence type="ECO:0000256" key="1">
    <source>
        <dbReference type="ARBA" id="ARBA00001966"/>
    </source>
</evidence>
<dbReference type="PANTHER" id="PTHR10949">
    <property type="entry name" value="LIPOYL SYNTHASE"/>
    <property type="match status" value="1"/>
</dbReference>
<evidence type="ECO:0000256" key="6">
    <source>
        <dbReference type="ARBA" id="ARBA00023014"/>
    </source>
</evidence>
<evidence type="ECO:0000256" key="4">
    <source>
        <dbReference type="ARBA" id="ARBA00022723"/>
    </source>
</evidence>
<reference evidence="8" key="1">
    <citation type="journal article" date="2014" name="Front. Microbiol.">
        <title>High frequency of phylogenetically diverse reductive dehalogenase-homologous genes in deep subseafloor sedimentary metagenomes.</title>
        <authorList>
            <person name="Kawai M."/>
            <person name="Futagami T."/>
            <person name="Toyoda A."/>
            <person name="Takaki Y."/>
            <person name="Nishi S."/>
            <person name="Hori S."/>
            <person name="Arai W."/>
            <person name="Tsubouchi T."/>
            <person name="Morono Y."/>
            <person name="Uchiyama I."/>
            <person name="Ito T."/>
            <person name="Fujiyama A."/>
            <person name="Inagaki F."/>
            <person name="Takami H."/>
        </authorList>
    </citation>
    <scope>NUCLEOTIDE SEQUENCE</scope>
    <source>
        <strain evidence="8">Expedition CK06-06</strain>
    </source>
</reference>
<evidence type="ECO:0000256" key="2">
    <source>
        <dbReference type="ARBA" id="ARBA00022485"/>
    </source>
</evidence>
<evidence type="ECO:0000259" key="7">
    <source>
        <dbReference type="PROSITE" id="PS51918"/>
    </source>
</evidence>
<dbReference type="EMBL" id="BARS01027176">
    <property type="protein sequence ID" value="GAG08957.1"/>
    <property type="molecule type" value="Genomic_DNA"/>
</dbReference>
<dbReference type="GO" id="GO:0051539">
    <property type="term" value="F:4 iron, 4 sulfur cluster binding"/>
    <property type="evidence" value="ECO:0007669"/>
    <property type="project" value="UniProtKB-KW"/>
</dbReference>
<feature type="non-terminal residue" evidence="8">
    <location>
        <position position="114"/>
    </location>
</feature>